<comment type="caution">
    <text evidence="1">The sequence shown here is derived from an EMBL/GenBank/DDBJ whole genome shotgun (WGS) entry which is preliminary data.</text>
</comment>
<organism evidence="1 2">
    <name type="scientific">Corchorus capsularis</name>
    <name type="common">Jute</name>
    <dbReference type="NCBI Taxonomy" id="210143"/>
    <lineage>
        <taxon>Eukaryota</taxon>
        <taxon>Viridiplantae</taxon>
        <taxon>Streptophyta</taxon>
        <taxon>Embryophyta</taxon>
        <taxon>Tracheophyta</taxon>
        <taxon>Spermatophyta</taxon>
        <taxon>Magnoliopsida</taxon>
        <taxon>eudicotyledons</taxon>
        <taxon>Gunneridae</taxon>
        <taxon>Pentapetalae</taxon>
        <taxon>rosids</taxon>
        <taxon>malvids</taxon>
        <taxon>Malvales</taxon>
        <taxon>Malvaceae</taxon>
        <taxon>Grewioideae</taxon>
        <taxon>Apeibeae</taxon>
        <taxon>Corchorus</taxon>
    </lineage>
</organism>
<sequence>MSWKYTYSTSRMKWRSNDVVYNSEALGQAALGQTK</sequence>
<reference evidence="1 2" key="1">
    <citation type="submission" date="2013-09" db="EMBL/GenBank/DDBJ databases">
        <title>Corchorus capsularis genome sequencing.</title>
        <authorList>
            <person name="Alam M."/>
            <person name="Haque M.S."/>
            <person name="Islam M.S."/>
            <person name="Emdad E.M."/>
            <person name="Islam M.M."/>
            <person name="Ahmed B."/>
            <person name="Halim A."/>
            <person name="Hossen Q.M.M."/>
            <person name="Hossain M.Z."/>
            <person name="Ahmed R."/>
            <person name="Khan M.M."/>
            <person name="Islam R."/>
            <person name="Rashid M.M."/>
            <person name="Khan S.A."/>
            <person name="Rahman M.S."/>
            <person name="Alam M."/>
        </authorList>
    </citation>
    <scope>NUCLEOTIDE SEQUENCE [LARGE SCALE GENOMIC DNA]</scope>
    <source>
        <strain evidence="2">cv. CVL-1</strain>
        <tissue evidence="1">Whole seedling</tissue>
    </source>
</reference>
<evidence type="ECO:0000313" key="2">
    <source>
        <dbReference type="Proteomes" id="UP000188268"/>
    </source>
</evidence>
<dbReference type="EMBL" id="AWWV01009935">
    <property type="protein sequence ID" value="OMO82967.1"/>
    <property type="molecule type" value="Genomic_DNA"/>
</dbReference>
<proteinExistence type="predicted"/>
<dbReference type="Gramene" id="OMO82967">
    <property type="protein sequence ID" value="OMO82967"/>
    <property type="gene ID" value="CCACVL1_11635"/>
</dbReference>
<protein>
    <submittedName>
        <fullName evidence="1">Uncharacterized protein</fullName>
    </submittedName>
</protein>
<evidence type="ECO:0000313" key="1">
    <source>
        <dbReference type="EMBL" id="OMO82967.1"/>
    </source>
</evidence>
<gene>
    <name evidence="1" type="ORF">CCACVL1_11635</name>
</gene>
<accession>A0A1R3IK45</accession>
<dbReference type="AlphaFoldDB" id="A0A1R3IK45"/>
<keyword evidence="2" id="KW-1185">Reference proteome</keyword>
<dbReference type="Proteomes" id="UP000188268">
    <property type="component" value="Unassembled WGS sequence"/>
</dbReference>
<name>A0A1R3IK45_COCAP</name>